<dbReference type="Pfam" id="PF02826">
    <property type="entry name" value="2-Hacid_dh_C"/>
    <property type="match status" value="2"/>
</dbReference>
<dbReference type="CDD" id="cd12163">
    <property type="entry name" value="2-Hacid_dh_5"/>
    <property type="match status" value="1"/>
</dbReference>
<dbReference type="PANTHER" id="PTHR43333">
    <property type="entry name" value="2-HACID_DH_C DOMAIN-CONTAINING PROTEIN"/>
    <property type="match status" value="1"/>
</dbReference>
<evidence type="ECO:0000256" key="2">
    <source>
        <dbReference type="ARBA" id="ARBA00023027"/>
    </source>
</evidence>
<dbReference type="GO" id="GO:0051287">
    <property type="term" value="F:NAD binding"/>
    <property type="evidence" value="ECO:0007669"/>
    <property type="project" value="InterPro"/>
</dbReference>
<dbReference type="InterPro" id="IPR036291">
    <property type="entry name" value="NAD(P)-bd_dom_sf"/>
</dbReference>
<feature type="domain" description="D-isomer specific 2-hydroxyacid dehydrogenase NAD-binding" evidence="4">
    <location>
        <begin position="189"/>
        <end position="260"/>
    </location>
</feature>
<dbReference type="InterPro" id="IPR029752">
    <property type="entry name" value="D-isomer_DH_CS1"/>
</dbReference>
<proteinExistence type="predicted"/>
<comment type="caution">
    <text evidence="5">The sequence shown here is derived from an EMBL/GenBank/DDBJ whole genome shotgun (WGS) entry which is preliminary data.</text>
</comment>
<accession>A0A9P7GVT2</accession>
<feature type="domain" description="D-isomer specific 2-hydroxyacid dehydrogenase NAD-binding" evidence="4">
    <location>
        <begin position="301"/>
        <end position="388"/>
    </location>
</feature>
<evidence type="ECO:0000256" key="3">
    <source>
        <dbReference type="SAM" id="MobiDB-lite"/>
    </source>
</evidence>
<evidence type="ECO:0000313" key="6">
    <source>
        <dbReference type="Proteomes" id="UP000782241"/>
    </source>
</evidence>
<sequence>MIKPLVGSAISKASLCPTLTLIVNHHHIYRFVISQYSLICNLFHNSLFYLSLNLFLLSEFIMTLIQTVKNKTLKGHKAIIFATKDTPQAKFDAIRKQFPDLTIKTFISSWGAPLDPNFDEEEWKDTTVFLTATYLPKPEQVPHLLYVQLQSAGANHLLQHPLFADTKVPFSTANGVHGPQIAEWVIGTYLSHRIRLKEYAKLQEERKWKSLNRNNEDTSDTAGKRIGILGYGSIGRQTARVSKALGLDVHAYTLHPRKTPESRRDDSYSPPGLGDREGEFPSKWFSGDSKEDIHAFLDSGLDILVISTPLTAKTKGLISKPEFEILGKKRTFVINIARGPIVNTDDLIEALNSETIAGAALDVTDPEPLPEEHPLWRAKNVTITPHISGNSSLYFERVLDIFRLNLERLSEGRNDFINKVNRREGY</sequence>
<feature type="region of interest" description="Disordered" evidence="3">
    <location>
        <begin position="256"/>
        <end position="281"/>
    </location>
</feature>
<dbReference type="PROSITE" id="PS00065">
    <property type="entry name" value="D_2_HYDROXYACID_DH_1"/>
    <property type="match status" value="1"/>
</dbReference>
<evidence type="ECO:0000256" key="1">
    <source>
        <dbReference type="ARBA" id="ARBA00023002"/>
    </source>
</evidence>
<keyword evidence="2" id="KW-0520">NAD</keyword>
<feature type="compositionally biased region" description="Basic and acidic residues" evidence="3">
    <location>
        <begin position="258"/>
        <end position="267"/>
    </location>
</feature>
<protein>
    <recommendedName>
        <fullName evidence="4">D-isomer specific 2-hydroxyacid dehydrogenase NAD-binding domain-containing protein</fullName>
    </recommendedName>
</protein>
<dbReference type="GO" id="GO:0016491">
    <property type="term" value="F:oxidoreductase activity"/>
    <property type="evidence" value="ECO:0007669"/>
    <property type="project" value="UniProtKB-KW"/>
</dbReference>
<dbReference type="PANTHER" id="PTHR43333:SF1">
    <property type="entry name" value="D-ISOMER SPECIFIC 2-HYDROXYACID DEHYDROGENASE NAD-BINDING DOMAIN-CONTAINING PROTEIN"/>
    <property type="match status" value="1"/>
</dbReference>
<dbReference type="Gene3D" id="3.40.50.720">
    <property type="entry name" value="NAD(P)-binding Rossmann-like Domain"/>
    <property type="match status" value="2"/>
</dbReference>
<dbReference type="EMBL" id="JAGPUO010000019">
    <property type="protein sequence ID" value="KAG5657034.1"/>
    <property type="molecule type" value="Genomic_DNA"/>
</dbReference>
<name>A0A9P7GVT2_9HYPO</name>
<keyword evidence="1" id="KW-0560">Oxidoreductase</keyword>
<dbReference type="Proteomes" id="UP000782241">
    <property type="component" value="Unassembled WGS sequence"/>
</dbReference>
<reference evidence="5" key="1">
    <citation type="submission" date="2021-04" db="EMBL/GenBank/DDBJ databases">
        <title>Draft genome of Fusarium avenaceum strain F156N33, isolated from an atmospheric sample in Virginia.</title>
        <authorList>
            <person name="Yang S."/>
            <person name="Vinatzer B.A."/>
            <person name="Coleman J."/>
        </authorList>
    </citation>
    <scope>NUCLEOTIDE SEQUENCE</scope>
    <source>
        <strain evidence="5">F156N33</strain>
    </source>
</reference>
<evidence type="ECO:0000259" key="4">
    <source>
        <dbReference type="Pfam" id="PF02826"/>
    </source>
</evidence>
<dbReference type="InterPro" id="IPR006140">
    <property type="entry name" value="D-isomer_DH_NAD-bd"/>
</dbReference>
<evidence type="ECO:0000313" key="5">
    <source>
        <dbReference type="EMBL" id="KAG5657034.1"/>
    </source>
</evidence>
<dbReference type="SUPFAM" id="SSF51735">
    <property type="entry name" value="NAD(P)-binding Rossmann-fold domains"/>
    <property type="match status" value="1"/>
</dbReference>
<organism evidence="5 6">
    <name type="scientific">Fusarium avenaceum</name>
    <dbReference type="NCBI Taxonomy" id="40199"/>
    <lineage>
        <taxon>Eukaryota</taxon>
        <taxon>Fungi</taxon>
        <taxon>Dikarya</taxon>
        <taxon>Ascomycota</taxon>
        <taxon>Pezizomycotina</taxon>
        <taxon>Sordariomycetes</taxon>
        <taxon>Hypocreomycetidae</taxon>
        <taxon>Hypocreales</taxon>
        <taxon>Nectriaceae</taxon>
        <taxon>Fusarium</taxon>
        <taxon>Fusarium tricinctum species complex</taxon>
    </lineage>
</organism>
<keyword evidence="6" id="KW-1185">Reference proteome</keyword>
<gene>
    <name evidence="5" type="ORF">KAF25_011203</name>
</gene>
<dbReference type="AlphaFoldDB" id="A0A9P7GVT2"/>